<protein>
    <submittedName>
        <fullName evidence="3">Hyp28</fullName>
    </submittedName>
</protein>
<dbReference type="GeneID" id="10446113"/>
<evidence type="ECO:0000313" key="3">
    <source>
        <dbReference type="EMBL" id="ADO51611.1"/>
    </source>
</evidence>
<dbReference type="EMBL" id="HQ259115">
    <property type="protein sequence ID" value="ADO51611.1"/>
    <property type="molecule type" value="Genomic_DNA"/>
</dbReference>
<name>F2WVM8_MONRO</name>
<feature type="compositionally biased region" description="Basic and acidic residues" evidence="1">
    <location>
        <begin position="21"/>
        <end position="38"/>
    </location>
</feature>
<keyword evidence="2" id="KW-0472">Membrane</keyword>
<dbReference type="AlphaFoldDB" id="F2WVM8"/>
<feature type="compositionally biased region" description="Polar residues" evidence="1">
    <location>
        <begin position="1"/>
        <end position="12"/>
    </location>
</feature>
<keyword evidence="4" id="KW-1185">Reference proteome</keyword>
<evidence type="ECO:0000256" key="2">
    <source>
        <dbReference type="SAM" id="Phobius"/>
    </source>
</evidence>
<feature type="region of interest" description="Disordered" evidence="1">
    <location>
        <begin position="1"/>
        <end position="45"/>
    </location>
</feature>
<geneLocation type="mitochondrion" evidence="3"/>
<reference key="2">
    <citation type="journal article" date="2012" name="Fungal Biol.">
        <title>The mitochondrial genome of Moniliophthora roreri, the frosty pod rot pathogen of cacao.</title>
        <authorList>
            <person name="Costa G.G.L."/>
            <person name="Cabrera O.G."/>
            <person name="Tiburcio R.A."/>
            <person name="Medrano F.J."/>
            <person name="Carazzolle M.F."/>
            <person name="Thomazella D.P.T."/>
            <person name="Schuster S.C."/>
            <person name="Carlson J.E."/>
            <person name="Guiltinan M.J."/>
            <person name="Bailey B.A."/>
            <person name="Mieczkowski P."/>
            <person name="Pereira G.A.G."/>
            <person name="Meinhardt L.W."/>
        </authorList>
    </citation>
    <scope>NUCLEOTIDE SEQUENCE [LARGE SCALE GENOMIC DNA]</scope>
    <source>
        <strain>MCA 2997</strain>
    </source>
</reference>
<keyword evidence="2" id="KW-1133">Transmembrane helix</keyword>
<dbReference type="Proteomes" id="UP000017559">
    <property type="component" value="Mitochondrion"/>
</dbReference>
<keyword evidence="2" id="KW-0812">Transmembrane</keyword>
<proteinExistence type="predicted"/>
<sequence length="99" mass="11113">MLRCSLKSTASSPPCFLAEQPEGKDGAKKNPPCKAREGRSRRRIPSVSSLPRVAELEEGVGGRKRAWISEVIFLFLIKVSYILTAFYAGRLHKDNYNIF</sequence>
<keyword evidence="3" id="KW-0496">Mitochondrion</keyword>
<organism>
    <name type="scientific">Moniliophthora roreri (strain MCA 2997)</name>
    <name type="common">Cocoa frosty pod rot fungus</name>
    <name type="synonym">Crinipellis roreri</name>
    <dbReference type="NCBI Taxonomy" id="1381753"/>
    <lineage>
        <taxon>Eukaryota</taxon>
        <taxon>Fungi</taxon>
        <taxon>Dikarya</taxon>
        <taxon>Basidiomycota</taxon>
        <taxon>Agaricomycotina</taxon>
        <taxon>Agaricomycetes</taxon>
        <taxon>Agaricomycetidae</taxon>
        <taxon>Agaricales</taxon>
        <taxon>Marasmiineae</taxon>
        <taxon>Marasmiaceae</taxon>
        <taxon>Moniliophthora</taxon>
    </lineage>
</organism>
<dbReference type="RefSeq" id="YP_004376399.1">
    <property type="nucleotide sequence ID" value="NC_015400.1"/>
</dbReference>
<evidence type="ECO:0000256" key="1">
    <source>
        <dbReference type="SAM" id="MobiDB-lite"/>
    </source>
</evidence>
<accession>F2WVM8</accession>
<reference evidence="3" key="1">
    <citation type="submission" date="2010-09" db="EMBL/GenBank/DDBJ databases">
        <authorList>
            <person name="Garcia O."/>
            <person name="Costa G.G.L."/>
            <person name="Tiburcio R.A."/>
            <person name="Medrano F.J."/>
            <person name="Carazzolle M.F."/>
            <person name="Thomazella D.T."/>
            <person name="Schuster S.C."/>
            <person name="Carlson J.E."/>
            <person name="Guiltinan M.J."/>
            <person name="Bailey B.A."/>
            <person name="Mieckowski P."/>
            <person name="Pereira G.A.G."/>
            <person name="Meinhardt L.W."/>
        </authorList>
    </citation>
    <scope>NUCLEOTIDE SEQUENCE</scope>
</reference>
<feature type="transmembrane region" description="Helical" evidence="2">
    <location>
        <begin position="71"/>
        <end position="89"/>
    </location>
</feature>
<gene>
    <name evidence="3" type="primary">hyp28</name>
</gene>
<evidence type="ECO:0000313" key="4">
    <source>
        <dbReference type="Proteomes" id="UP000017559"/>
    </source>
</evidence>